<proteinExistence type="predicted"/>
<evidence type="ECO:0000256" key="2">
    <source>
        <dbReference type="SAM" id="MobiDB-lite"/>
    </source>
</evidence>
<feature type="region of interest" description="Disordered" evidence="2">
    <location>
        <begin position="675"/>
        <end position="712"/>
    </location>
</feature>
<keyword evidence="3" id="KW-0732">Signal</keyword>
<organism evidence="5 6">
    <name type="scientific">Planctomicrobium piriforme</name>
    <dbReference type="NCBI Taxonomy" id="1576369"/>
    <lineage>
        <taxon>Bacteria</taxon>
        <taxon>Pseudomonadati</taxon>
        <taxon>Planctomycetota</taxon>
        <taxon>Planctomycetia</taxon>
        <taxon>Planctomycetales</taxon>
        <taxon>Planctomycetaceae</taxon>
        <taxon>Planctomicrobium</taxon>
    </lineage>
</organism>
<dbReference type="Pfam" id="PF00578">
    <property type="entry name" value="AhpC-TSA"/>
    <property type="match status" value="1"/>
</dbReference>
<dbReference type="STRING" id="1576369.SAMN05421753_12012"/>
<dbReference type="GO" id="GO:0016209">
    <property type="term" value="F:antioxidant activity"/>
    <property type="evidence" value="ECO:0007669"/>
    <property type="project" value="InterPro"/>
</dbReference>
<gene>
    <name evidence="5" type="ORF">SAMN05421753_12012</name>
</gene>
<dbReference type="InterPro" id="IPR000866">
    <property type="entry name" value="AhpC/TSA"/>
</dbReference>
<evidence type="ECO:0000256" key="1">
    <source>
        <dbReference type="ARBA" id="ARBA00023284"/>
    </source>
</evidence>
<feature type="signal peptide" evidence="3">
    <location>
        <begin position="1"/>
        <end position="28"/>
    </location>
</feature>
<dbReference type="EMBL" id="FOQD01000020">
    <property type="protein sequence ID" value="SFJ41592.1"/>
    <property type="molecule type" value="Genomic_DNA"/>
</dbReference>
<dbReference type="InterPro" id="IPR036249">
    <property type="entry name" value="Thioredoxin-like_sf"/>
</dbReference>
<evidence type="ECO:0000313" key="6">
    <source>
        <dbReference type="Proteomes" id="UP000199518"/>
    </source>
</evidence>
<protein>
    <submittedName>
        <fullName evidence="5">Thiol-disulfide isomerase or thioredoxin</fullName>
    </submittedName>
</protein>
<feature type="domain" description="Thioredoxin" evidence="4">
    <location>
        <begin position="805"/>
        <end position="946"/>
    </location>
</feature>
<dbReference type="PROSITE" id="PS00194">
    <property type="entry name" value="THIOREDOXIN_1"/>
    <property type="match status" value="1"/>
</dbReference>
<dbReference type="GO" id="GO:0016853">
    <property type="term" value="F:isomerase activity"/>
    <property type="evidence" value="ECO:0007669"/>
    <property type="project" value="UniProtKB-KW"/>
</dbReference>
<evidence type="ECO:0000259" key="4">
    <source>
        <dbReference type="PROSITE" id="PS51352"/>
    </source>
</evidence>
<keyword evidence="5" id="KW-0413">Isomerase</keyword>
<feature type="chain" id="PRO_5011641532" evidence="3">
    <location>
        <begin position="29"/>
        <end position="949"/>
    </location>
</feature>
<evidence type="ECO:0000256" key="3">
    <source>
        <dbReference type="SAM" id="SignalP"/>
    </source>
</evidence>
<dbReference type="Proteomes" id="UP000199518">
    <property type="component" value="Unassembled WGS sequence"/>
</dbReference>
<dbReference type="PROSITE" id="PS51352">
    <property type="entry name" value="THIOREDOXIN_2"/>
    <property type="match status" value="1"/>
</dbReference>
<dbReference type="GO" id="GO:0016491">
    <property type="term" value="F:oxidoreductase activity"/>
    <property type="evidence" value="ECO:0007669"/>
    <property type="project" value="InterPro"/>
</dbReference>
<dbReference type="CDD" id="cd02966">
    <property type="entry name" value="TlpA_like_family"/>
    <property type="match status" value="1"/>
</dbReference>
<feature type="compositionally biased region" description="Pro residues" evidence="2">
    <location>
        <begin position="701"/>
        <end position="710"/>
    </location>
</feature>
<dbReference type="InterPro" id="IPR017937">
    <property type="entry name" value="Thioredoxin_CS"/>
</dbReference>
<dbReference type="SUPFAM" id="SSF52833">
    <property type="entry name" value="Thioredoxin-like"/>
    <property type="match status" value="1"/>
</dbReference>
<dbReference type="Gene3D" id="3.40.30.10">
    <property type="entry name" value="Glutaredoxin"/>
    <property type="match status" value="1"/>
</dbReference>
<dbReference type="InterPro" id="IPR013766">
    <property type="entry name" value="Thioredoxin_domain"/>
</dbReference>
<dbReference type="PANTHER" id="PTHR42852:SF17">
    <property type="entry name" value="THIOREDOXIN-LIKE PROTEIN HI_1115"/>
    <property type="match status" value="1"/>
</dbReference>
<keyword evidence="6" id="KW-1185">Reference proteome</keyword>
<dbReference type="AlphaFoldDB" id="A0A1I3R737"/>
<dbReference type="PANTHER" id="PTHR42852">
    <property type="entry name" value="THIOL:DISULFIDE INTERCHANGE PROTEIN DSBE"/>
    <property type="match status" value="1"/>
</dbReference>
<dbReference type="InterPro" id="IPR050553">
    <property type="entry name" value="Thioredoxin_ResA/DsbE_sf"/>
</dbReference>
<dbReference type="OrthoDB" id="209942at2"/>
<reference evidence="6" key="1">
    <citation type="submission" date="2016-10" db="EMBL/GenBank/DDBJ databases">
        <authorList>
            <person name="Varghese N."/>
            <person name="Submissions S."/>
        </authorList>
    </citation>
    <scope>NUCLEOTIDE SEQUENCE [LARGE SCALE GENOMIC DNA]</scope>
    <source>
        <strain evidence="6">DSM 26348</strain>
    </source>
</reference>
<accession>A0A1I3R737</accession>
<sequence length="949" mass="104026">MNAMLRQIPSLCYWVLFSLLAGMSLVQASDSAAPKRAGVLTLTSGDSVAGQFCEVSFPTTICWQGKDFTRPFEFQLSGVQRVQFPAAEEAPTTGDCLLELHGGDLIYGNLVSWNPSWIELQTAQFGHIQIRATALRRITFLDEKNNLLLPGMAGIRKWLGEKSKWHDDGTGIWTDIKQAELTRDVGLPERAIIEFEISWRKQADFVLALGVPDKTVPLGNNVGWRFETWSNSLNLVCERDSVADLTPVETLAQPDRRIHLVAYLDQLKGEMTVFHPDGRPAAELILPKSKATNSANARPLMHSAVRLVNRRGDVRLEQLSVRRWNGTLPLDEASGLTRFELKDQEELQGQIESYQADSRELTLKVGDETRQVNVKELTGIEFSGKPVPAISTISLQLQDGVRLSGVIDSFSADAVTIVCPHIVEPLRVPYQSLLSLTVHPQPDQPRPPASRLPRLEIGQHQLPGALIDGVEMEDASCLVWQPVGSRTASPLRRGAAGKVIFHETVKPPSQSSTSGNGRVNEPNNMFAKLFLQKTDRPTPGPRKTADQLLHLRTGDKLPCTVLSIDEEGVHIKSSVAEATFVPHDKIKALELITGMTLPDLNAAKKERLLTLPRLQKTTPPTQILCSKAGDMLRCRLLGMNQRQLRVEIHLDEMEIPQDRVAQIIWLHPDEIATTGAAAMPSGNEPTPPEPAAASKNDEPVTPRPTQPEPAPSALESAVLVQVLGKDGNRVTFEPREVQGGTLAGTSTILGPCRYELKQAEQVIFGKEIAAAAAVLPFGQWRLQAAIEPLVAQDLPSGGGDAVSSPLIGKPAPDINLELLQGGRFELSKQRGQVIVLDFWASWCGPCMQTMPLLHQMLHEFESQPVQLVSVNLEEPAQQIRTVLERHQLELTVALDIDGVAARRYEANAIPQVVVVDRTGKVSHVFVGGGPGMIERLKAALLETLAATEK</sequence>
<keyword evidence="1" id="KW-0676">Redox-active center</keyword>
<evidence type="ECO:0000313" key="5">
    <source>
        <dbReference type="EMBL" id="SFJ41592.1"/>
    </source>
</evidence>
<name>A0A1I3R737_9PLAN</name>